<dbReference type="EMBL" id="CP095045">
    <property type="protein sequence ID" value="UOQ57052.1"/>
    <property type="molecule type" value="Genomic_DNA"/>
</dbReference>
<dbReference type="PROSITE" id="PS50995">
    <property type="entry name" value="HTH_MARR_2"/>
    <property type="match status" value="1"/>
</dbReference>
<dbReference type="Gene3D" id="1.10.10.10">
    <property type="entry name" value="Winged helix-like DNA-binding domain superfamily/Winged helix DNA-binding domain"/>
    <property type="match status" value="1"/>
</dbReference>
<keyword evidence="4" id="KW-1185">Reference proteome</keyword>
<dbReference type="Pfam" id="PF12802">
    <property type="entry name" value="MarR_2"/>
    <property type="match status" value="1"/>
</dbReference>
<sequence>MTPEDLDPADAIADALSRLRGARGAHPRGGYRDAREAREADGASHGAAHFGGRGGHGPLGDDVHNGGGHGGGPDRRRRGPFGQGAFPPGVMRGGPFDDRFGARPGGGWGGHADRGGPPAIFRMLEALASAPEPLNVSAIGEAIGVDQPRASRLVKQGVSRDLVRREVDPEDARRSRVVLTDAGRRVASGLRGRRRKSLATALEHLGADERRELARLLQKLAAHWPEDRQR</sequence>
<proteinExistence type="predicted"/>
<dbReference type="PRINTS" id="PR00598">
    <property type="entry name" value="HTHMARR"/>
</dbReference>
<feature type="region of interest" description="Disordered" evidence="1">
    <location>
        <begin position="1"/>
        <end position="95"/>
    </location>
</feature>
<dbReference type="InterPro" id="IPR036390">
    <property type="entry name" value="WH_DNA-bd_sf"/>
</dbReference>
<dbReference type="InterPro" id="IPR036388">
    <property type="entry name" value="WH-like_DNA-bd_sf"/>
</dbReference>
<feature type="compositionally biased region" description="Basic and acidic residues" evidence="1">
    <location>
        <begin position="30"/>
        <end position="42"/>
    </location>
</feature>
<organism evidence="3 4">
    <name type="scientific">Leucobacter allii</name>
    <dbReference type="NCBI Taxonomy" id="2932247"/>
    <lineage>
        <taxon>Bacteria</taxon>
        <taxon>Bacillati</taxon>
        <taxon>Actinomycetota</taxon>
        <taxon>Actinomycetes</taxon>
        <taxon>Micrococcales</taxon>
        <taxon>Microbacteriaceae</taxon>
        <taxon>Leucobacter</taxon>
    </lineage>
</organism>
<protein>
    <submittedName>
        <fullName evidence="3">MarR family winged helix-turn-helix transcriptional regulator</fullName>
    </submittedName>
</protein>
<evidence type="ECO:0000313" key="4">
    <source>
        <dbReference type="Proteomes" id="UP000831786"/>
    </source>
</evidence>
<gene>
    <name evidence="3" type="ORF">MUN78_15535</name>
</gene>
<name>A0ABY4FLA1_9MICO</name>
<feature type="compositionally biased region" description="Gly residues" evidence="1">
    <location>
        <begin position="49"/>
        <end position="58"/>
    </location>
</feature>
<dbReference type="PANTHER" id="PTHR33164">
    <property type="entry name" value="TRANSCRIPTIONAL REGULATOR, MARR FAMILY"/>
    <property type="match status" value="1"/>
</dbReference>
<dbReference type="SUPFAM" id="SSF46785">
    <property type="entry name" value="Winged helix' DNA-binding domain"/>
    <property type="match status" value="1"/>
</dbReference>
<dbReference type="SMART" id="SM00347">
    <property type="entry name" value="HTH_MARR"/>
    <property type="match status" value="1"/>
</dbReference>
<evidence type="ECO:0000256" key="1">
    <source>
        <dbReference type="SAM" id="MobiDB-lite"/>
    </source>
</evidence>
<dbReference type="Proteomes" id="UP000831786">
    <property type="component" value="Chromosome"/>
</dbReference>
<accession>A0ABY4FLA1</accession>
<evidence type="ECO:0000259" key="2">
    <source>
        <dbReference type="PROSITE" id="PS50995"/>
    </source>
</evidence>
<dbReference type="RefSeq" id="WP_244727640.1">
    <property type="nucleotide sequence ID" value="NZ_CP095045.1"/>
</dbReference>
<feature type="domain" description="HTH marR-type" evidence="2">
    <location>
        <begin position="83"/>
        <end position="222"/>
    </location>
</feature>
<reference evidence="3 4" key="1">
    <citation type="submission" date="2022-04" db="EMBL/GenBank/DDBJ databases">
        <title>Leucobacter sp. isolated from rhizosphere of garlic.</title>
        <authorList>
            <person name="Won M."/>
            <person name="Lee C.-M."/>
            <person name="Woen H.-Y."/>
            <person name="Kwon S.-W."/>
        </authorList>
    </citation>
    <scope>NUCLEOTIDE SEQUENCE [LARGE SCALE GENOMIC DNA]</scope>
    <source>
        <strain evidence="3 4">H21R-40</strain>
    </source>
</reference>
<evidence type="ECO:0000313" key="3">
    <source>
        <dbReference type="EMBL" id="UOQ57052.1"/>
    </source>
</evidence>
<dbReference type="PANTHER" id="PTHR33164:SF57">
    <property type="entry name" value="MARR-FAMILY TRANSCRIPTIONAL REGULATOR"/>
    <property type="match status" value="1"/>
</dbReference>
<dbReference type="InterPro" id="IPR039422">
    <property type="entry name" value="MarR/SlyA-like"/>
</dbReference>
<dbReference type="InterPro" id="IPR000835">
    <property type="entry name" value="HTH_MarR-typ"/>
</dbReference>